<comment type="caution">
    <text evidence="2">The sequence shown here is derived from an EMBL/GenBank/DDBJ whole genome shotgun (WGS) entry which is preliminary data.</text>
</comment>
<proteinExistence type="predicted"/>
<dbReference type="Proteomes" id="UP000242246">
    <property type="component" value="Unassembled WGS sequence"/>
</dbReference>
<evidence type="ECO:0000313" key="2">
    <source>
        <dbReference type="EMBL" id="PCS07115.1"/>
    </source>
</evidence>
<evidence type="ECO:0000256" key="1">
    <source>
        <dbReference type="SAM" id="SignalP"/>
    </source>
</evidence>
<protein>
    <recommendedName>
        <fullName evidence="4">Lactococcin 972 family bacteriocin</fullName>
    </recommendedName>
</protein>
<evidence type="ECO:0008006" key="4">
    <source>
        <dbReference type="Google" id="ProtNLM"/>
    </source>
</evidence>
<name>A0A2A5S0X9_9LACT</name>
<accession>A0A2A5S0X9</accession>
<feature type="signal peptide" evidence="1">
    <location>
        <begin position="1"/>
        <end position="22"/>
    </location>
</feature>
<organism evidence="2 3">
    <name type="scientific">Pseudolactococcus plantarum</name>
    <dbReference type="NCBI Taxonomy" id="1365"/>
    <lineage>
        <taxon>Bacteria</taxon>
        <taxon>Bacillati</taxon>
        <taxon>Bacillota</taxon>
        <taxon>Bacilli</taxon>
        <taxon>Lactobacillales</taxon>
        <taxon>Streptococcaceae</taxon>
        <taxon>Pseudolactococcus</taxon>
    </lineage>
</organism>
<evidence type="ECO:0000313" key="3">
    <source>
        <dbReference type="Proteomes" id="UP000242246"/>
    </source>
</evidence>
<keyword evidence="1" id="KW-0732">Signal</keyword>
<gene>
    <name evidence="2" type="ORF">RU87_GL001168</name>
</gene>
<dbReference type="RefSeq" id="WP_068161523.1">
    <property type="nucleotide sequence ID" value="NZ_JXJX01000005.1"/>
</dbReference>
<feature type="chain" id="PRO_5039331720" description="Lactococcin 972 family bacteriocin" evidence="1">
    <location>
        <begin position="23"/>
        <end position="107"/>
    </location>
</feature>
<reference evidence="2 3" key="1">
    <citation type="submission" date="2014-12" db="EMBL/GenBank/DDBJ databases">
        <title>Draft genome sequences of 10 type strains of Lactococcus.</title>
        <authorList>
            <person name="Sun Z."/>
            <person name="Zhong Z."/>
            <person name="Liu W."/>
            <person name="Zhang W."/>
            <person name="Zhang H."/>
        </authorList>
    </citation>
    <scope>NUCLEOTIDE SEQUENCE [LARGE SCALE GENOMIC DNA]</scope>
    <source>
        <strain evidence="2 3">DSM 20686</strain>
    </source>
</reference>
<sequence length="107" mass="11815">MSKIKKIMMLSLVMLTLGTASAGVLTAQAAIANPSSWYLDIWQYGTMGGRNFSHYNVTDTRRIGATASVTNGAGGIQSDGKNFGWARASVNDIWYARSQAYWGYYWF</sequence>
<keyword evidence="3" id="KW-1185">Reference proteome</keyword>
<dbReference type="EMBL" id="JXJX01000005">
    <property type="protein sequence ID" value="PCS07115.1"/>
    <property type="molecule type" value="Genomic_DNA"/>
</dbReference>
<dbReference type="STRING" id="1348632.GCA_001591745_00690"/>
<dbReference type="AlphaFoldDB" id="A0A2A5S0X9"/>